<name>A0A6A0AJZ2_HAELA</name>
<protein>
    <submittedName>
        <fullName evidence="1">Uncharacterized protein</fullName>
    </submittedName>
</protein>
<comment type="caution">
    <text evidence="1">The sequence shown here is derived from an EMBL/GenBank/DDBJ whole genome shotgun (WGS) entry which is preliminary data.</text>
</comment>
<proteinExistence type="predicted"/>
<dbReference type="EMBL" id="BLLF01008154">
    <property type="protein sequence ID" value="GFH33270.1"/>
    <property type="molecule type" value="Genomic_DNA"/>
</dbReference>
<organism evidence="1 2">
    <name type="scientific">Haematococcus lacustris</name>
    <name type="common">Green alga</name>
    <name type="synonym">Haematococcus pluvialis</name>
    <dbReference type="NCBI Taxonomy" id="44745"/>
    <lineage>
        <taxon>Eukaryota</taxon>
        <taxon>Viridiplantae</taxon>
        <taxon>Chlorophyta</taxon>
        <taxon>core chlorophytes</taxon>
        <taxon>Chlorophyceae</taxon>
        <taxon>CS clade</taxon>
        <taxon>Chlamydomonadales</taxon>
        <taxon>Haematococcaceae</taxon>
        <taxon>Haematococcus</taxon>
    </lineage>
</organism>
<evidence type="ECO:0000313" key="2">
    <source>
        <dbReference type="Proteomes" id="UP000485058"/>
    </source>
</evidence>
<reference evidence="1 2" key="1">
    <citation type="submission" date="2020-02" db="EMBL/GenBank/DDBJ databases">
        <title>Draft genome sequence of Haematococcus lacustris strain NIES-144.</title>
        <authorList>
            <person name="Morimoto D."/>
            <person name="Nakagawa S."/>
            <person name="Yoshida T."/>
            <person name="Sawayama S."/>
        </authorList>
    </citation>
    <scope>NUCLEOTIDE SEQUENCE [LARGE SCALE GENOMIC DNA]</scope>
    <source>
        <strain evidence="1 2">NIES-144</strain>
    </source>
</reference>
<keyword evidence="2" id="KW-1185">Reference proteome</keyword>
<dbReference type="Proteomes" id="UP000485058">
    <property type="component" value="Unassembled WGS sequence"/>
</dbReference>
<feature type="non-terminal residue" evidence="1">
    <location>
        <position position="1"/>
    </location>
</feature>
<sequence length="70" mass="7517">MKADKEWAALAARTVLGSRLHWCCRPLGGSMVVLEDEHQLGQISCALCTGPYKDKHGGGEPTSLQHGTVL</sequence>
<accession>A0A6A0AJZ2</accession>
<gene>
    <name evidence="1" type="ORF">HaLaN_32615</name>
</gene>
<evidence type="ECO:0000313" key="1">
    <source>
        <dbReference type="EMBL" id="GFH33270.1"/>
    </source>
</evidence>
<dbReference type="AlphaFoldDB" id="A0A6A0AJZ2"/>